<dbReference type="PROSITE" id="PS50111">
    <property type="entry name" value="CHEMOTAXIS_TRANSDUC_2"/>
    <property type="match status" value="1"/>
</dbReference>
<dbReference type="STRING" id="306541.SAMN05421668_1096"/>
<dbReference type="EMBL" id="FPAI01000009">
    <property type="protein sequence ID" value="SFS75696.1"/>
    <property type="molecule type" value="Genomic_DNA"/>
</dbReference>
<dbReference type="EMBL" id="BJWJ01000065">
    <property type="protein sequence ID" value="GEM05933.1"/>
    <property type="molecule type" value="Genomic_DNA"/>
</dbReference>
<dbReference type="Proteomes" id="UP000321773">
    <property type="component" value="Unassembled WGS sequence"/>
</dbReference>
<dbReference type="RefSeq" id="WP_062323364.1">
    <property type="nucleotide sequence ID" value="NZ_FPAI01000009.1"/>
</dbReference>
<dbReference type="SUPFAM" id="SSF58104">
    <property type="entry name" value="Methyl-accepting chemotaxis protein (MCP) signaling domain"/>
    <property type="match status" value="1"/>
</dbReference>
<comment type="similarity">
    <text evidence="5">Belongs to the methyl-accepting chemotaxis (MCP) protein family.</text>
</comment>
<keyword evidence="2" id="KW-1003">Cell membrane</keyword>
<feature type="transmembrane region" description="Helical" evidence="7">
    <location>
        <begin position="21"/>
        <end position="44"/>
    </location>
</feature>
<evidence type="ECO:0000256" key="4">
    <source>
        <dbReference type="ARBA" id="ARBA00023224"/>
    </source>
</evidence>
<dbReference type="PANTHER" id="PTHR32089:SF112">
    <property type="entry name" value="LYSOZYME-LIKE PROTEIN-RELATED"/>
    <property type="match status" value="1"/>
</dbReference>
<name>A0A1I6SFD4_9BACI</name>
<sequence length="442" mass="48482">MNSQKKLSHVPKNFNQLMSLNFLNSVTFKIVVVITVTFLISAPIAQILANIVRELDIISGNFGAYINTAMNILVINAIIVFFMNRVVIKPLKRHMKQLYRISEGDLSETMDVKGKSEFSKLAEVTNLTTHKLTKIIQDIHENTSKTNSTAEDLSQNLSMVANSSGEIVTTVESIANGALEQAEKVELGAAKVTELGYIIDLNQQYLDDLNQSSSRVNDLVHNGLNEIDTLSNINRVTSQAIKDFHAVIVETNKRTDKIVEASDVISSIADQTNLLALNAAIEAARAGESGKGFAVVADEIRKLADQSTQSTTEINEIVNQLRTNTTEVVNTMDKVSQMATEQTENVKNTGDMFKQIAASIETSDQSVEQLNDSGQSMQTMKEELVQTLQNLSTIAEANASATEEVIASIEEEDTSIKRMTELSDNIVTTANDLDDTVNTFTI</sequence>
<dbReference type="InterPro" id="IPR003660">
    <property type="entry name" value="HAMP_dom"/>
</dbReference>
<dbReference type="SMART" id="SM00304">
    <property type="entry name" value="HAMP"/>
    <property type="match status" value="1"/>
</dbReference>
<dbReference type="Pfam" id="PF00672">
    <property type="entry name" value="HAMP"/>
    <property type="match status" value="1"/>
</dbReference>
<evidence type="ECO:0000256" key="1">
    <source>
        <dbReference type="ARBA" id="ARBA00004236"/>
    </source>
</evidence>
<evidence type="ECO:0000256" key="5">
    <source>
        <dbReference type="ARBA" id="ARBA00029447"/>
    </source>
</evidence>
<evidence type="ECO:0000259" key="9">
    <source>
        <dbReference type="PROSITE" id="PS50885"/>
    </source>
</evidence>
<evidence type="ECO:0000313" key="11">
    <source>
        <dbReference type="EMBL" id="SFS75696.1"/>
    </source>
</evidence>
<comment type="subcellular location">
    <subcellularLocation>
        <location evidence="1">Cell membrane</location>
    </subcellularLocation>
</comment>
<feature type="transmembrane region" description="Helical" evidence="7">
    <location>
        <begin position="64"/>
        <end position="88"/>
    </location>
</feature>
<dbReference type="GO" id="GO:0007165">
    <property type="term" value="P:signal transduction"/>
    <property type="evidence" value="ECO:0007669"/>
    <property type="project" value="UniProtKB-KW"/>
</dbReference>
<evidence type="ECO:0000313" key="12">
    <source>
        <dbReference type="Proteomes" id="UP000199139"/>
    </source>
</evidence>
<evidence type="ECO:0000313" key="13">
    <source>
        <dbReference type="Proteomes" id="UP000321773"/>
    </source>
</evidence>
<dbReference type="Pfam" id="PF00015">
    <property type="entry name" value="MCPsignal"/>
    <property type="match status" value="1"/>
</dbReference>
<dbReference type="InterPro" id="IPR004089">
    <property type="entry name" value="MCPsignal_dom"/>
</dbReference>
<dbReference type="Proteomes" id="UP000199139">
    <property type="component" value="Unassembled WGS sequence"/>
</dbReference>
<evidence type="ECO:0000313" key="10">
    <source>
        <dbReference type="EMBL" id="GEM05933.1"/>
    </source>
</evidence>
<accession>A0A1I6SFD4</accession>
<dbReference type="PANTHER" id="PTHR32089">
    <property type="entry name" value="METHYL-ACCEPTING CHEMOTAXIS PROTEIN MCPB"/>
    <property type="match status" value="1"/>
</dbReference>
<feature type="domain" description="Methyl-accepting transducer" evidence="8">
    <location>
        <begin position="156"/>
        <end position="392"/>
    </location>
</feature>
<keyword evidence="4 6" id="KW-0807">Transducer</keyword>
<protein>
    <submittedName>
        <fullName evidence="11">Methyl-accepting chemotaxis protein</fullName>
    </submittedName>
</protein>
<dbReference type="Gene3D" id="1.10.287.950">
    <property type="entry name" value="Methyl-accepting chemotaxis protein"/>
    <property type="match status" value="1"/>
</dbReference>
<dbReference type="PROSITE" id="PS50885">
    <property type="entry name" value="HAMP"/>
    <property type="match status" value="1"/>
</dbReference>
<evidence type="ECO:0000256" key="7">
    <source>
        <dbReference type="SAM" id="Phobius"/>
    </source>
</evidence>
<proteinExistence type="inferred from homology"/>
<evidence type="ECO:0000256" key="6">
    <source>
        <dbReference type="PROSITE-ProRule" id="PRU00284"/>
    </source>
</evidence>
<evidence type="ECO:0000259" key="8">
    <source>
        <dbReference type="PROSITE" id="PS50111"/>
    </source>
</evidence>
<dbReference type="GO" id="GO:0005886">
    <property type="term" value="C:plasma membrane"/>
    <property type="evidence" value="ECO:0007669"/>
    <property type="project" value="UniProtKB-SubCell"/>
</dbReference>
<dbReference type="OrthoDB" id="243053at2"/>
<dbReference type="AlphaFoldDB" id="A0A1I6SFD4"/>
<dbReference type="CDD" id="cd06225">
    <property type="entry name" value="HAMP"/>
    <property type="match status" value="1"/>
</dbReference>
<feature type="domain" description="HAMP" evidence="9">
    <location>
        <begin position="85"/>
        <end position="137"/>
    </location>
</feature>
<organism evidence="11 12">
    <name type="scientific">Halolactibacillus miurensis</name>
    <dbReference type="NCBI Taxonomy" id="306541"/>
    <lineage>
        <taxon>Bacteria</taxon>
        <taxon>Bacillati</taxon>
        <taxon>Bacillota</taxon>
        <taxon>Bacilli</taxon>
        <taxon>Bacillales</taxon>
        <taxon>Bacillaceae</taxon>
        <taxon>Halolactibacillus</taxon>
    </lineage>
</organism>
<keyword evidence="7" id="KW-0812">Transmembrane</keyword>
<reference evidence="11 12" key="1">
    <citation type="submission" date="2016-10" db="EMBL/GenBank/DDBJ databases">
        <authorList>
            <person name="de Groot N.N."/>
        </authorList>
    </citation>
    <scope>NUCLEOTIDE SEQUENCE [LARGE SCALE GENOMIC DNA]</scope>
    <source>
        <strain evidence="11 12">DSM 17074</strain>
    </source>
</reference>
<gene>
    <name evidence="10" type="ORF">HMI01_29210</name>
    <name evidence="11" type="ORF">SAMN05421668_1096</name>
</gene>
<reference evidence="10 13" key="2">
    <citation type="submission" date="2019-07" db="EMBL/GenBank/DDBJ databases">
        <title>Whole genome shotgun sequence of Halolactibacillus miurensis NBRC 100873.</title>
        <authorList>
            <person name="Hosoyama A."/>
            <person name="Uohara A."/>
            <person name="Ohji S."/>
            <person name="Ichikawa N."/>
        </authorList>
    </citation>
    <scope>NUCLEOTIDE SEQUENCE [LARGE SCALE GENOMIC DNA]</scope>
    <source>
        <strain evidence="10 13">NBRC 100873</strain>
    </source>
</reference>
<evidence type="ECO:0000256" key="3">
    <source>
        <dbReference type="ARBA" id="ARBA00023136"/>
    </source>
</evidence>
<dbReference type="Gene3D" id="6.10.340.10">
    <property type="match status" value="1"/>
</dbReference>
<evidence type="ECO:0000256" key="2">
    <source>
        <dbReference type="ARBA" id="ARBA00022475"/>
    </source>
</evidence>
<keyword evidence="3 7" id="KW-0472">Membrane</keyword>
<dbReference type="SMART" id="SM00283">
    <property type="entry name" value="MA"/>
    <property type="match status" value="1"/>
</dbReference>
<keyword evidence="13" id="KW-1185">Reference proteome</keyword>
<keyword evidence="7" id="KW-1133">Transmembrane helix</keyword>